<reference evidence="2 3" key="1">
    <citation type="journal article" date="2020" name="Microbiol. Resour. Announc.">
        <title>Complete genome sequence of Pseudomonas otitidis strain MrB4, isolated from Lake Biwa in Japan.</title>
        <authorList>
            <person name="Miyazaki K."/>
            <person name="Hase E."/>
            <person name="Maruya T."/>
        </authorList>
    </citation>
    <scope>NUCLEOTIDE SEQUENCE [LARGE SCALE GENOMIC DNA]</scope>
    <source>
        <strain evidence="2 3">MrB4</strain>
    </source>
</reference>
<proteinExistence type="predicted"/>
<dbReference type="EMBL" id="AP022642">
    <property type="protein sequence ID" value="BCA28217.1"/>
    <property type="molecule type" value="Genomic_DNA"/>
</dbReference>
<name>A0A679GNG7_9GAMM</name>
<evidence type="ECO:0000313" key="3">
    <source>
        <dbReference type="Proteomes" id="UP000501237"/>
    </source>
</evidence>
<accession>A0A679GNG7</accession>
<organism evidence="2 3">
    <name type="scientific">Metapseudomonas otitidis</name>
    <dbReference type="NCBI Taxonomy" id="319939"/>
    <lineage>
        <taxon>Bacteria</taxon>
        <taxon>Pseudomonadati</taxon>
        <taxon>Pseudomonadota</taxon>
        <taxon>Gammaproteobacteria</taxon>
        <taxon>Pseudomonadales</taxon>
        <taxon>Pseudomonadaceae</taxon>
        <taxon>Metapseudomonas</taxon>
    </lineage>
</organism>
<dbReference type="KEGG" id="poj:PtoMrB4_21940"/>
<dbReference type="AlphaFoldDB" id="A0A679GNG7"/>
<gene>
    <name evidence="2" type="ORF">PtoMrB4_21940</name>
</gene>
<evidence type="ECO:0000256" key="1">
    <source>
        <dbReference type="SAM" id="MobiDB-lite"/>
    </source>
</evidence>
<protein>
    <submittedName>
        <fullName evidence="2">Uncharacterized protein</fullName>
    </submittedName>
</protein>
<feature type="region of interest" description="Disordered" evidence="1">
    <location>
        <begin position="1"/>
        <end position="22"/>
    </location>
</feature>
<dbReference type="Proteomes" id="UP000501237">
    <property type="component" value="Chromosome"/>
</dbReference>
<sequence>MVDIRDRQKSPRPTSNRVMTAKPQAARMEMLRLRRDMGGSSGDARGRTGIKSGGVARDLNAAAGFGKGLMRFYVGHEKGPYPGIRAFRCRRGPVRP</sequence>
<evidence type="ECO:0000313" key="2">
    <source>
        <dbReference type="EMBL" id="BCA28217.1"/>
    </source>
</evidence>